<keyword evidence="6" id="KW-0460">Magnesium</keyword>
<dbReference type="GO" id="GO:0009401">
    <property type="term" value="P:phosphoenolpyruvate-dependent sugar phosphotransferase system"/>
    <property type="evidence" value="ECO:0007669"/>
    <property type="project" value="UniProtKB-KW"/>
</dbReference>
<evidence type="ECO:0000256" key="7">
    <source>
        <dbReference type="PROSITE-ProRule" id="PRU00418"/>
    </source>
</evidence>
<organism evidence="8 9">
    <name type="scientific">Streptococcus suis</name>
    <dbReference type="NCBI Taxonomy" id="1307"/>
    <lineage>
        <taxon>Bacteria</taxon>
        <taxon>Bacillati</taxon>
        <taxon>Bacillota</taxon>
        <taxon>Bacilli</taxon>
        <taxon>Lactobacillales</taxon>
        <taxon>Streptococcaceae</taxon>
        <taxon>Streptococcus</taxon>
    </lineage>
</organism>
<feature type="binding site" evidence="6">
    <location>
        <position position="82"/>
    </location>
    <ligand>
        <name>Mg(2+)</name>
        <dbReference type="ChEBI" id="CHEBI:18420"/>
        <note>ligand shared between all trimeric partners</note>
    </ligand>
</feature>
<dbReference type="AlphaFoldDB" id="A0A7Y6RQN7"/>
<keyword evidence="3" id="KW-0808">Transferase</keyword>
<name>A0A7Y6RQN7_STRSU</name>
<proteinExistence type="predicted"/>
<keyword evidence="1" id="KW-0813">Transport</keyword>
<gene>
    <name evidence="8" type="ORF">HU146_08290</name>
</gene>
<comment type="caution">
    <text evidence="8">The sequence shown here is derived from an EMBL/GenBank/DDBJ whole genome shotgun (WGS) entry which is preliminary data.</text>
</comment>
<evidence type="ECO:0000256" key="5">
    <source>
        <dbReference type="PIRSR" id="PIRSR000699-1"/>
    </source>
</evidence>
<evidence type="ECO:0000256" key="4">
    <source>
        <dbReference type="ARBA" id="ARBA00022683"/>
    </source>
</evidence>
<dbReference type="InterPro" id="IPR036542">
    <property type="entry name" value="PTS_IIA_lac/cel_sf"/>
</dbReference>
<dbReference type="PIRSF" id="PIRSF000699">
    <property type="entry name" value="PTS_IILac_III"/>
    <property type="match status" value="1"/>
</dbReference>
<dbReference type="PANTHER" id="PTHR34382">
    <property type="entry name" value="PTS SYSTEM N,N'-DIACETYLCHITOBIOSE-SPECIFIC EIIA COMPONENT"/>
    <property type="match status" value="1"/>
</dbReference>
<dbReference type="Pfam" id="PF02255">
    <property type="entry name" value="PTS_IIA"/>
    <property type="match status" value="1"/>
</dbReference>
<dbReference type="RefSeq" id="WP_024409188.1">
    <property type="nucleotide sequence ID" value="NZ_BCCM01000021.1"/>
</dbReference>
<keyword evidence="6" id="KW-0479">Metal-binding</keyword>
<dbReference type="PANTHER" id="PTHR34382:SF7">
    <property type="entry name" value="PTS SYSTEM N,N'-DIACETYLCHITOBIOSE-SPECIFIC EIIA COMPONENT"/>
    <property type="match status" value="1"/>
</dbReference>
<dbReference type="SUPFAM" id="SSF46973">
    <property type="entry name" value="Enzyme IIa from lactose specific PTS, IIa-lac"/>
    <property type="match status" value="1"/>
</dbReference>
<dbReference type="GO" id="GO:0046872">
    <property type="term" value="F:metal ion binding"/>
    <property type="evidence" value="ECO:0007669"/>
    <property type="project" value="UniProtKB-KW"/>
</dbReference>
<evidence type="ECO:0000256" key="3">
    <source>
        <dbReference type="ARBA" id="ARBA00022679"/>
    </source>
</evidence>
<evidence type="ECO:0000313" key="8">
    <source>
        <dbReference type="EMBL" id="NVH37244.1"/>
    </source>
</evidence>
<dbReference type="Gene3D" id="1.20.58.80">
    <property type="entry name" value="Phosphotransferase system, lactose/cellobiose-type IIA subunit"/>
    <property type="match status" value="1"/>
</dbReference>
<dbReference type="Proteomes" id="UP000548355">
    <property type="component" value="Unassembled WGS sequence"/>
</dbReference>
<comment type="cofactor">
    <cofactor evidence="6">
        <name>Mg(2+)</name>
        <dbReference type="ChEBI" id="CHEBI:18420"/>
    </cofactor>
    <text evidence="6">Binds 1 Mg(2+) ion per trimer.</text>
</comment>
<dbReference type="GO" id="GO:0016740">
    <property type="term" value="F:transferase activity"/>
    <property type="evidence" value="ECO:0007669"/>
    <property type="project" value="UniProtKB-KW"/>
</dbReference>
<feature type="active site" description="Tele-phosphohistidine intermediate" evidence="5">
    <location>
        <position position="79"/>
    </location>
</feature>
<sequence>MNIDEKDLLPIMQLIMYSGDAKGHGMRAIQVAKEGCFDEADDLLRQAHDSLIQAHHVQTDMLTREAAGDTLSIGLLMIHSQDHLMNAITFLDLAREMIDLYKKLG</sequence>
<evidence type="ECO:0000256" key="6">
    <source>
        <dbReference type="PIRSR" id="PIRSR000699-2"/>
    </source>
</evidence>
<reference evidence="8 9" key="1">
    <citation type="submission" date="2020-06" db="EMBL/GenBank/DDBJ databases">
        <title>Pan-genome analysis of Streptococcus suis serotype 2 revealed genomic diversity among strains of different virulence.</title>
        <authorList>
            <person name="Guo G."/>
            <person name="Zhang W."/>
        </authorList>
    </citation>
    <scope>NUCLEOTIDE SEQUENCE [LARGE SCALE GENOMIC DNA]</scope>
    <source>
        <strain evidence="8 9">ZJ92091101</strain>
    </source>
</reference>
<dbReference type="PROSITE" id="PS51095">
    <property type="entry name" value="PTS_EIIA_TYPE_3"/>
    <property type="match status" value="1"/>
</dbReference>
<keyword evidence="2" id="KW-0762">Sugar transport</keyword>
<protein>
    <submittedName>
        <fullName evidence="8">PTS lactose/cellobiose transporter subunit IIA</fullName>
    </submittedName>
</protein>
<dbReference type="EMBL" id="JABXEU010000023">
    <property type="protein sequence ID" value="NVH37244.1"/>
    <property type="molecule type" value="Genomic_DNA"/>
</dbReference>
<evidence type="ECO:0000256" key="2">
    <source>
        <dbReference type="ARBA" id="ARBA00022597"/>
    </source>
</evidence>
<feature type="modified residue" description="Phosphohistidine; by HPr" evidence="7">
    <location>
        <position position="79"/>
    </location>
</feature>
<accession>A0A7Y6RQN7</accession>
<evidence type="ECO:0000256" key="1">
    <source>
        <dbReference type="ARBA" id="ARBA00022448"/>
    </source>
</evidence>
<dbReference type="InterPro" id="IPR003188">
    <property type="entry name" value="PTS_IIA_lac/cel"/>
</dbReference>
<dbReference type="CDD" id="cd00215">
    <property type="entry name" value="PTS_IIA_lac"/>
    <property type="match status" value="1"/>
</dbReference>
<evidence type="ECO:0000313" key="9">
    <source>
        <dbReference type="Proteomes" id="UP000548355"/>
    </source>
</evidence>
<keyword evidence="4" id="KW-0598">Phosphotransferase system</keyword>